<dbReference type="PANTHER" id="PTHR36118">
    <property type="entry name" value="ION-TRANSLOCATING OXIDOREDUCTASE COMPLEX SUBUNIT G"/>
    <property type="match status" value="1"/>
</dbReference>
<evidence type="ECO:0000256" key="6">
    <source>
        <dbReference type="SAM" id="Phobius"/>
    </source>
</evidence>
<feature type="domain" description="FMN-binding" evidence="7">
    <location>
        <begin position="100"/>
        <end position="183"/>
    </location>
</feature>
<proteinExistence type="predicted"/>
<gene>
    <name evidence="8" type="ORF">H9724_03215</name>
</gene>
<reference evidence="8" key="2">
    <citation type="submission" date="2021-04" db="EMBL/GenBank/DDBJ databases">
        <authorList>
            <person name="Gilroy R."/>
        </authorList>
    </citation>
    <scope>NUCLEOTIDE SEQUENCE</scope>
    <source>
        <strain evidence="8">CHK188-11489</strain>
    </source>
</reference>
<evidence type="ECO:0000256" key="5">
    <source>
        <dbReference type="ARBA" id="ARBA00022982"/>
    </source>
</evidence>
<dbReference type="GO" id="GO:0009055">
    <property type="term" value="F:electron transfer activity"/>
    <property type="evidence" value="ECO:0007669"/>
    <property type="project" value="InterPro"/>
</dbReference>
<feature type="transmembrane region" description="Helical" evidence="6">
    <location>
        <begin position="16"/>
        <end position="37"/>
    </location>
</feature>
<dbReference type="EMBL" id="DXBF01000027">
    <property type="protein sequence ID" value="HIZ61764.1"/>
    <property type="molecule type" value="Genomic_DNA"/>
</dbReference>
<dbReference type="GO" id="GO:0005886">
    <property type="term" value="C:plasma membrane"/>
    <property type="evidence" value="ECO:0007669"/>
    <property type="project" value="InterPro"/>
</dbReference>
<keyword evidence="5" id="KW-0249">Electron transport</keyword>
<keyword evidence="2" id="KW-0597">Phosphoprotein</keyword>
<keyword evidence="3" id="KW-0285">Flavoprotein</keyword>
<dbReference type="AlphaFoldDB" id="A0A9D2JQ15"/>
<evidence type="ECO:0000259" key="7">
    <source>
        <dbReference type="SMART" id="SM00900"/>
    </source>
</evidence>
<evidence type="ECO:0000256" key="2">
    <source>
        <dbReference type="ARBA" id="ARBA00022553"/>
    </source>
</evidence>
<evidence type="ECO:0000256" key="1">
    <source>
        <dbReference type="ARBA" id="ARBA00022448"/>
    </source>
</evidence>
<evidence type="ECO:0000256" key="4">
    <source>
        <dbReference type="ARBA" id="ARBA00022643"/>
    </source>
</evidence>
<dbReference type="GO" id="GO:0010181">
    <property type="term" value="F:FMN binding"/>
    <property type="evidence" value="ECO:0007669"/>
    <property type="project" value="InterPro"/>
</dbReference>
<dbReference type="Pfam" id="PF04205">
    <property type="entry name" value="FMN_bind"/>
    <property type="match status" value="1"/>
</dbReference>
<evidence type="ECO:0000256" key="3">
    <source>
        <dbReference type="ARBA" id="ARBA00022630"/>
    </source>
</evidence>
<dbReference type="SMART" id="SM00900">
    <property type="entry name" value="FMN_bind"/>
    <property type="match status" value="1"/>
</dbReference>
<reference evidence="8" key="1">
    <citation type="journal article" date="2021" name="PeerJ">
        <title>Extensive microbial diversity within the chicken gut microbiome revealed by metagenomics and culture.</title>
        <authorList>
            <person name="Gilroy R."/>
            <person name="Ravi A."/>
            <person name="Getino M."/>
            <person name="Pursley I."/>
            <person name="Horton D.L."/>
            <person name="Alikhan N.F."/>
            <person name="Baker D."/>
            <person name="Gharbi K."/>
            <person name="Hall N."/>
            <person name="Watson M."/>
            <person name="Adriaenssens E.M."/>
            <person name="Foster-Nyarko E."/>
            <person name="Jarju S."/>
            <person name="Secka A."/>
            <person name="Antonio M."/>
            <person name="Oren A."/>
            <person name="Chaudhuri R.R."/>
            <person name="La Ragione R."/>
            <person name="Hildebrand F."/>
            <person name="Pallen M.J."/>
        </authorList>
    </citation>
    <scope>NUCLEOTIDE SEQUENCE</scope>
    <source>
        <strain evidence="8">CHK188-11489</strain>
    </source>
</reference>
<keyword evidence="6" id="KW-1133">Transmembrane helix</keyword>
<dbReference type="InterPro" id="IPR007329">
    <property type="entry name" value="FMN-bd"/>
</dbReference>
<keyword evidence="6" id="KW-0812">Transmembrane</keyword>
<organism evidence="8 9">
    <name type="scientific">Candidatus Gemmiger avistercoris</name>
    <dbReference type="NCBI Taxonomy" id="2838606"/>
    <lineage>
        <taxon>Bacteria</taxon>
        <taxon>Bacillati</taxon>
        <taxon>Bacillota</taxon>
        <taxon>Clostridia</taxon>
        <taxon>Eubacteriales</taxon>
        <taxon>Gemmiger</taxon>
    </lineage>
</organism>
<sequence length="191" mass="18951">MASKQTPENQNAVRELVLPVVVLVAICLVCSALLAVLNDVTAPIIAANTRAQTLASYLSVLPEGTTDADMTEVQGLATEGVQGAVTTPSGAAAVCAAAAGYSGNDITVYVAFDAAGTITNISVDASTQTTGIGSKVAEEDFTAGFIGWNGGAVSSGAPVDGIASATYSSNAVFAAVNAAIDCYNNEIKGGA</sequence>
<protein>
    <submittedName>
        <fullName evidence="8">FMN-binding protein</fullName>
    </submittedName>
</protein>
<keyword evidence="4" id="KW-0288">FMN</keyword>
<dbReference type="GO" id="GO:0022900">
    <property type="term" value="P:electron transport chain"/>
    <property type="evidence" value="ECO:0007669"/>
    <property type="project" value="InterPro"/>
</dbReference>
<evidence type="ECO:0000313" key="9">
    <source>
        <dbReference type="Proteomes" id="UP000824105"/>
    </source>
</evidence>
<dbReference type="Proteomes" id="UP000824105">
    <property type="component" value="Unassembled WGS sequence"/>
</dbReference>
<dbReference type="PANTHER" id="PTHR36118:SF1">
    <property type="entry name" value="ION-TRANSLOCATING OXIDOREDUCTASE COMPLEX SUBUNIT G"/>
    <property type="match status" value="1"/>
</dbReference>
<keyword evidence="6" id="KW-0472">Membrane</keyword>
<accession>A0A9D2JQ15</accession>
<name>A0A9D2JQ15_9FIRM</name>
<evidence type="ECO:0000313" key="8">
    <source>
        <dbReference type="EMBL" id="HIZ61764.1"/>
    </source>
</evidence>
<keyword evidence="1" id="KW-0813">Transport</keyword>
<dbReference type="InterPro" id="IPR010209">
    <property type="entry name" value="Ion_transpt_RnfG/RsxG"/>
</dbReference>
<comment type="caution">
    <text evidence="8">The sequence shown here is derived from an EMBL/GenBank/DDBJ whole genome shotgun (WGS) entry which is preliminary data.</text>
</comment>